<dbReference type="InterPro" id="IPR019734">
    <property type="entry name" value="TPR_rpt"/>
</dbReference>
<dbReference type="Proteomes" id="UP000636709">
    <property type="component" value="Unassembled WGS sequence"/>
</dbReference>
<dbReference type="Pfam" id="PF05002">
    <property type="entry name" value="SGS"/>
    <property type="match status" value="1"/>
</dbReference>
<dbReference type="Gene3D" id="2.60.40.790">
    <property type="match status" value="1"/>
</dbReference>
<feature type="region of interest" description="Disordered" evidence="6">
    <location>
        <begin position="262"/>
        <end position="285"/>
    </location>
</feature>
<dbReference type="InterPro" id="IPR011990">
    <property type="entry name" value="TPR-like_helical_dom_sf"/>
</dbReference>
<evidence type="ECO:0000256" key="3">
    <source>
        <dbReference type="ARBA" id="ARBA00022803"/>
    </source>
</evidence>
<evidence type="ECO:0000313" key="10">
    <source>
        <dbReference type="Proteomes" id="UP000636709"/>
    </source>
</evidence>
<dbReference type="PROSITE" id="PS51048">
    <property type="entry name" value="SGS"/>
    <property type="match status" value="1"/>
</dbReference>
<dbReference type="Pfam" id="PF04969">
    <property type="entry name" value="CS"/>
    <property type="match status" value="1"/>
</dbReference>
<keyword evidence="2" id="KW-0677">Repeat</keyword>
<dbReference type="InterPro" id="IPR007052">
    <property type="entry name" value="CS_dom"/>
</dbReference>
<evidence type="ECO:0000259" key="8">
    <source>
        <dbReference type="PROSITE" id="PS51203"/>
    </source>
</evidence>
<feature type="compositionally biased region" description="Low complexity" evidence="6">
    <location>
        <begin position="262"/>
        <end position="274"/>
    </location>
</feature>
<dbReference type="Gene3D" id="1.25.40.10">
    <property type="entry name" value="Tetratricopeptide repeat domain"/>
    <property type="match status" value="1"/>
</dbReference>
<evidence type="ECO:0000259" key="7">
    <source>
        <dbReference type="PROSITE" id="PS51048"/>
    </source>
</evidence>
<accession>A0A835ETE9</accession>
<feature type="region of interest" description="Disordered" evidence="6">
    <location>
        <begin position="346"/>
        <end position="368"/>
    </location>
</feature>
<name>A0A835ETE9_9POAL</name>
<dbReference type="PANTHER" id="PTHR45862">
    <property type="entry name" value="PROTEIN SGT1 HOMOLOG"/>
    <property type="match status" value="1"/>
</dbReference>
<feature type="domain" description="SGS" evidence="7">
    <location>
        <begin position="278"/>
        <end position="368"/>
    </location>
</feature>
<comment type="caution">
    <text evidence="9">The sequence shown here is derived from an EMBL/GenBank/DDBJ whole genome shotgun (WGS) entry which is preliminary data.</text>
</comment>
<feature type="domain" description="CS" evidence="8">
    <location>
        <begin position="161"/>
        <end position="251"/>
    </location>
</feature>
<sequence>MATPTPTPTPSELESKARDAFVDDDFALAAALYTQAIAAAGSPSAALYADRAQAYIKMGDFAAAATDAALAAELDPAMPRAHLRRAHACIKLEQYDAARAAAMAGAALAPGDARFAQLMKEIDAAAPKPMETEIVDATALMETEASAAGVVPVPSPAPTGKPKYRHDYYNSAAEVVLTVFAKGVAAEHVAVEFGEQMLSVSVEVPGEAPYHLQPRLFGKIVPDKCRFAVLSTKIEVRLAKAQPGITWTSLEFTNKPTFIAAAPPSGSSSSTGGAQRPCYPSSKGRKDWDKIEAEVKKAEKEEKLDGDAAANKLFRDIYSNADDEMRRAMTKSFQESNGTVLSTSWKDVGSKKIEPSPPEGMDLRKWEY</sequence>
<evidence type="ECO:0000313" key="9">
    <source>
        <dbReference type="EMBL" id="KAF8705045.1"/>
    </source>
</evidence>
<keyword evidence="10" id="KW-1185">Reference proteome</keyword>
<dbReference type="InterPro" id="IPR008978">
    <property type="entry name" value="HSP20-like_chaperone"/>
</dbReference>
<dbReference type="InterPro" id="IPR007699">
    <property type="entry name" value="SGS_dom"/>
</dbReference>
<dbReference type="EMBL" id="JACEFO010001770">
    <property type="protein sequence ID" value="KAF8705045.1"/>
    <property type="molecule type" value="Genomic_DNA"/>
</dbReference>
<evidence type="ECO:0000256" key="6">
    <source>
        <dbReference type="SAM" id="MobiDB-lite"/>
    </source>
</evidence>
<protein>
    <recommendedName>
        <fullName evidence="4">Protein SGT1 homolog</fullName>
    </recommendedName>
    <alternativeName>
        <fullName evidence="5">Suppressor of G2 allele of SKP1 homolog</fullName>
    </alternativeName>
</protein>
<dbReference type="PROSITE" id="PS51203">
    <property type="entry name" value="CS"/>
    <property type="match status" value="1"/>
</dbReference>
<dbReference type="AlphaFoldDB" id="A0A835ETE9"/>
<dbReference type="SMART" id="SM00028">
    <property type="entry name" value="TPR"/>
    <property type="match status" value="3"/>
</dbReference>
<dbReference type="FunFam" id="2.60.40.790:FF:000041">
    <property type="entry name" value="Protein SGT1 homolog A"/>
    <property type="match status" value="1"/>
</dbReference>
<dbReference type="SUPFAM" id="SSF49764">
    <property type="entry name" value="HSP20-like chaperones"/>
    <property type="match status" value="1"/>
</dbReference>
<reference evidence="9" key="1">
    <citation type="submission" date="2020-07" db="EMBL/GenBank/DDBJ databases">
        <title>Genome sequence and genetic diversity analysis of an under-domesticated orphan crop, white fonio (Digitaria exilis).</title>
        <authorList>
            <person name="Bennetzen J.L."/>
            <person name="Chen S."/>
            <person name="Ma X."/>
            <person name="Wang X."/>
            <person name="Yssel A.E.J."/>
            <person name="Chaluvadi S.R."/>
            <person name="Johnson M."/>
            <person name="Gangashetty P."/>
            <person name="Hamidou F."/>
            <person name="Sanogo M.D."/>
            <person name="Zwaenepoel A."/>
            <person name="Wallace J."/>
            <person name="Van De Peer Y."/>
            <person name="Van Deynze A."/>
        </authorList>
    </citation>
    <scope>NUCLEOTIDE SEQUENCE</scope>
    <source>
        <tissue evidence="9">Leaves</tissue>
    </source>
</reference>
<gene>
    <name evidence="9" type="ORF">HU200_031303</name>
</gene>
<keyword evidence="3" id="KW-0802">TPR repeat</keyword>
<proteinExistence type="inferred from homology"/>
<organism evidence="9 10">
    <name type="scientific">Digitaria exilis</name>
    <dbReference type="NCBI Taxonomy" id="1010633"/>
    <lineage>
        <taxon>Eukaryota</taxon>
        <taxon>Viridiplantae</taxon>
        <taxon>Streptophyta</taxon>
        <taxon>Embryophyta</taxon>
        <taxon>Tracheophyta</taxon>
        <taxon>Spermatophyta</taxon>
        <taxon>Magnoliopsida</taxon>
        <taxon>Liliopsida</taxon>
        <taxon>Poales</taxon>
        <taxon>Poaceae</taxon>
        <taxon>PACMAD clade</taxon>
        <taxon>Panicoideae</taxon>
        <taxon>Panicodae</taxon>
        <taxon>Paniceae</taxon>
        <taxon>Anthephorinae</taxon>
        <taxon>Digitaria</taxon>
    </lineage>
</organism>
<dbReference type="GO" id="GO:0051087">
    <property type="term" value="F:protein-folding chaperone binding"/>
    <property type="evidence" value="ECO:0007669"/>
    <property type="project" value="InterPro"/>
</dbReference>
<evidence type="ECO:0000256" key="4">
    <source>
        <dbReference type="ARBA" id="ARBA00069423"/>
    </source>
</evidence>
<dbReference type="OrthoDB" id="1898560at2759"/>
<evidence type="ECO:0000256" key="2">
    <source>
        <dbReference type="ARBA" id="ARBA00022737"/>
    </source>
</evidence>
<dbReference type="Gramene" id="Dexi5B01G0007600.1">
    <property type="protein sequence ID" value="Dexi5B01G0007600.1:cds"/>
    <property type="gene ID" value="Dexi5B01G0007600"/>
</dbReference>
<evidence type="ECO:0000256" key="1">
    <source>
        <dbReference type="ARBA" id="ARBA00008509"/>
    </source>
</evidence>
<comment type="similarity">
    <text evidence="1">Belongs to the SGT1 family.</text>
</comment>
<evidence type="ECO:0000256" key="5">
    <source>
        <dbReference type="ARBA" id="ARBA00075471"/>
    </source>
</evidence>
<dbReference type="InterPro" id="IPR044563">
    <property type="entry name" value="Sgt1-like"/>
</dbReference>
<dbReference type="CDD" id="cd06466">
    <property type="entry name" value="p23_CS_SGT1_like"/>
    <property type="match status" value="1"/>
</dbReference>
<dbReference type="SUPFAM" id="SSF48452">
    <property type="entry name" value="TPR-like"/>
    <property type="match status" value="1"/>
</dbReference>